<gene>
    <name evidence="6" type="ORF">KL86PLE_40761</name>
</gene>
<dbReference type="Pfam" id="PF00455">
    <property type="entry name" value="DeoRC"/>
    <property type="match status" value="1"/>
</dbReference>
<dbReference type="InterPro" id="IPR014036">
    <property type="entry name" value="DeoR-like_C"/>
</dbReference>
<dbReference type="AlphaFoldDB" id="A0A212LHC1"/>
<accession>A0A212LHC1</accession>
<dbReference type="EMBL" id="FMJD01000008">
    <property type="protein sequence ID" value="SCM76956.1"/>
    <property type="molecule type" value="Genomic_DNA"/>
</dbReference>
<evidence type="ECO:0000256" key="2">
    <source>
        <dbReference type="ARBA" id="ARBA00023015"/>
    </source>
</evidence>
<dbReference type="InterPro" id="IPR001034">
    <property type="entry name" value="DeoR_HTH"/>
</dbReference>
<name>A0A212LHC1_9HYPH</name>
<dbReference type="PROSITE" id="PS51000">
    <property type="entry name" value="HTH_DEOR_2"/>
    <property type="match status" value="1"/>
</dbReference>
<keyword evidence="2" id="KW-0805">Transcription regulation</keyword>
<dbReference type="InterPro" id="IPR037171">
    <property type="entry name" value="NagB/RpiA_transferase-like"/>
</dbReference>
<dbReference type="PANTHER" id="PTHR30363:SF4">
    <property type="entry name" value="GLYCEROL-3-PHOSPHATE REGULON REPRESSOR"/>
    <property type="match status" value="1"/>
</dbReference>
<dbReference type="SUPFAM" id="SSF100950">
    <property type="entry name" value="NagB/RpiA/CoA transferase-like"/>
    <property type="match status" value="1"/>
</dbReference>
<dbReference type="SMART" id="SM01134">
    <property type="entry name" value="DeoRC"/>
    <property type="match status" value="1"/>
</dbReference>
<evidence type="ECO:0000259" key="5">
    <source>
        <dbReference type="PROSITE" id="PS51000"/>
    </source>
</evidence>
<dbReference type="GO" id="GO:0003677">
    <property type="term" value="F:DNA binding"/>
    <property type="evidence" value="ECO:0007669"/>
    <property type="project" value="UniProtKB-KW"/>
</dbReference>
<keyword evidence="1" id="KW-0678">Repressor</keyword>
<evidence type="ECO:0000256" key="4">
    <source>
        <dbReference type="ARBA" id="ARBA00023163"/>
    </source>
</evidence>
<proteinExistence type="predicted"/>
<dbReference type="SMART" id="SM00420">
    <property type="entry name" value="HTH_DEOR"/>
    <property type="match status" value="1"/>
</dbReference>
<dbReference type="GO" id="GO:0003700">
    <property type="term" value="F:DNA-binding transcription factor activity"/>
    <property type="evidence" value="ECO:0007669"/>
    <property type="project" value="InterPro"/>
</dbReference>
<sequence>MDIEHDRRRGVKPSSGPEGRRKALLEYLLPVGSAQVDELATHFGVSRMTVHRDLKVLEEQGIVRRVHGGVTVHSSSLVESTILYRSRLADAEKEAIARAAIEMVEPGQAIILDDSTTVSRMAPLIVGCKPLTVITNSLTVIDMLKEAHGIETICLGGHYNSRFNAFFGYLCEKTVSTLRANTLFMSTSTILGAVAYHQQEDVVRTKRALMEAVDRRVLLVDSSKFGITALIRLAGLNEFDTVITDSGIPPAEAELLRKSNVQLRIVETTPAE</sequence>
<dbReference type="InterPro" id="IPR018356">
    <property type="entry name" value="Tscrpt_reg_HTH_DeoR_CS"/>
</dbReference>
<dbReference type="PRINTS" id="PR00037">
    <property type="entry name" value="HTHLACR"/>
</dbReference>
<dbReference type="InterPro" id="IPR036388">
    <property type="entry name" value="WH-like_DNA-bd_sf"/>
</dbReference>
<evidence type="ECO:0000256" key="1">
    <source>
        <dbReference type="ARBA" id="ARBA00022491"/>
    </source>
</evidence>
<dbReference type="PROSITE" id="PS00894">
    <property type="entry name" value="HTH_DEOR_1"/>
    <property type="match status" value="1"/>
</dbReference>
<dbReference type="Pfam" id="PF08220">
    <property type="entry name" value="HTH_DeoR"/>
    <property type="match status" value="1"/>
</dbReference>
<dbReference type="Gene3D" id="1.10.10.10">
    <property type="entry name" value="Winged helix-like DNA-binding domain superfamily/Winged helix DNA-binding domain"/>
    <property type="match status" value="1"/>
</dbReference>
<keyword evidence="4" id="KW-0804">Transcription</keyword>
<organism evidence="6">
    <name type="scientific">uncultured Pleomorphomonas sp</name>
    <dbReference type="NCBI Taxonomy" id="442121"/>
    <lineage>
        <taxon>Bacteria</taxon>
        <taxon>Pseudomonadati</taxon>
        <taxon>Pseudomonadota</taxon>
        <taxon>Alphaproteobacteria</taxon>
        <taxon>Hyphomicrobiales</taxon>
        <taxon>Pleomorphomonadaceae</taxon>
        <taxon>Pleomorphomonas</taxon>
        <taxon>environmental samples</taxon>
    </lineage>
</organism>
<evidence type="ECO:0000256" key="3">
    <source>
        <dbReference type="ARBA" id="ARBA00023125"/>
    </source>
</evidence>
<reference evidence="6" key="1">
    <citation type="submission" date="2016-08" db="EMBL/GenBank/DDBJ databases">
        <authorList>
            <person name="Seilhamer J.J."/>
        </authorList>
    </citation>
    <scope>NUCLEOTIDE SEQUENCE</scope>
    <source>
        <strain evidence="6">86</strain>
    </source>
</reference>
<dbReference type="InterPro" id="IPR050313">
    <property type="entry name" value="Carb_Metab_HTH_regulators"/>
</dbReference>
<evidence type="ECO:0000313" key="6">
    <source>
        <dbReference type="EMBL" id="SCM76956.1"/>
    </source>
</evidence>
<dbReference type="PANTHER" id="PTHR30363">
    <property type="entry name" value="HTH-TYPE TRANSCRIPTIONAL REGULATOR SRLR-RELATED"/>
    <property type="match status" value="1"/>
</dbReference>
<feature type="domain" description="HTH deoR-type" evidence="5">
    <location>
        <begin position="17"/>
        <end position="72"/>
    </location>
</feature>
<dbReference type="SUPFAM" id="SSF46785">
    <property type="entry name" value="Winged helix' DNA-binding domain"/>
    <property type="match status" value="1"/>
</dbReference>
<protein>
    <submittedName>
        <fullName evidence="6">DeoR family transcription regulator</fullName>
    </submittedName>
</protein>
<dbReference type="InterPro" id="IPR036390">
    <property type="entry name" value="WH_DNA-bd_sf"/>
</dbReference>
<keyword evidence="3" id="KW-0238">DNA-binding</keyword>